<gene>
    <name evidence="12" type="primary">NOL8</name>
</gene>
<feature type="compositionally biased region" description="Basic and acidic residues" evidence="10">
    <location>
        <begin position="1000"/>
        <end position="1016"/>
    </location>
</feature>
<dbReference type="SUPFAM" id="SSF54928">
    <property type="entry name" value="RNA-binding domain, RBD"/>
    <property type="match status" value="1"/>
</dbReference>
<proteinExistence type="evidence at transcript level"/>
<dbReference type="InterPro" id="IPR000504">
    <property type="entry name" value="RRM_dom"/>
</dbReference>
<dbReference type="InterPro" id="IPR035979">
    <property type="entry name" value="RBD_domain_sf"/>
</dbReference>
<evidence type="ECO:0000256" key="1">
    <source>
        <dbReference type="ARBA" id="ARBA00004604"/>
    </source>
</evidence>
<dbReference type="EMBL" id="JT412379">
    <property type="protein sequence ID" value="AHH39823.1"/>
    <property type="molecule type" value="mRNA"/>
</dbReference>
<keyword evidence="3 8" id="KW-0694">RNA-binding</keyword>
<protein>
    <recommendedName>
        <fullName evidence="7">Nucleolar protein 8</fullName>
    </recommendedName>
</protein>
<feature type="compositionally biased region" description="Polar residues" evidence="10">
    <location>
        <begin position="658"/>
        <end position="686"/>
    </location>
</feature>
<evidence type="ECO:0000256" key="3">
    <source>
        <dbReference type="ARBA" id="ARBA00022884"/>
    </source>
</evidence>
<evidence type="ECO:0000256" key="2">
    <source>
        <dbReference type="ARBA" id="ARBA00022553"/>
    </source>
</evidence>
<evidence type="ECO:0000256" key="6">
    <source>
        <dbReference type="ARBA" id="ARBA00065066"/>
    </source>
</evidence>
<dbReference type="Gene3D" id="3.30.70.330">
    <property type="match status" value="1"/>
</dbReference>
<keyword evidence="4" id="KW-0539">Nucleus</keyword>
<evidence type="ECO:0000256" key="9">
    <source>
        <dbReference type="SAM" id="Coils"/>
    </source>
</evidence>
<dbReference type="PANTHER" id="PTHR48029">
    <property type="entry name" value="NUCLEOLAR PROTEIN 8"/>
    <property type="match status" value="1"/>
</dbReference>
<feature type="compositionally biased region" description="Acidic residues" evidence="10">
    <location>
        <begin position="1032"/>
        <end position="1047"/>
    </location>
</feature>
<feature type="compositionally biased region" description="Basic and acidic residues" evidence="10">
    <location>
        <begin position="549"/>
        <end position="572"/>
    </location>
</feature>
<feature type="region of interest" description="Disordered" evidence="10">
    <location>
        <begin position="194"/>
        <end position="242"/>
    </location>
</feature>
<sequence length="1122" mass="126189">MKRLYVGGLSHTISQKDLRDRFGKFGEVSDVEIITRKDEHGSPLKTFGYVNINISDSEYKRCVTVLNKSKWKGGTLQIELAKESFLHRLAEERQQAAEKIQTPRIEAKEKIVESFKAAGVENFHMKAAVPGTEIPGHKNWVVSKFGRVLPVVHLKCQGKNKVLKYDPSKHCHNIKKFETEDGFTPVSKLTWQIDGGDEEISKRRRGEFPPQKKRPTETKNESLDPSTIPYSKTAPEKGTTAQNRDGALHVLQGRKPRACVLDSDADSEDELRILAAQELSQNHKTVATEDEGNLEVVGDDFVVKSSMFWGRGETGMIAHLGLKPPEDDEEYDSADTDEILTRNKNSGKAEDLTETGTGSNKSPVKSKKIDGKKPAIKNAQTPTESESDTDAESSSESTDSNYEAMMGNCHRLKLSLADLEDLVKNMEDEESGDDSSAGPSETPKLCSVHETGPQRAQSKKSGINPEDILASLFGPDEDKEEKRKKDKKSCLPAFVGTKDLFASTAIPTGLKRAAEKVNSEFGEEPKRLRRGLNSLEDKESSSAQVPTLNKKDTKVSMDRSSDEIEITPEPKKLASKQSSSLKVNDRTHSVPKHRKSLPQTKHSSSNEEEEEQTIPLQPKTSKAHEIASDSSGYTEVSEASSDEEEEKSNEPEVASKPTCKQINENTASGPKPFQQSVFDPVKQQQDNQKRLAAVEQRWREAEQQKQLIQGALSKVDLPNANKGKHIVFDSDDEDNNDSENTAPQKASLFDEDSDEDDGSGSEELKKAGGSKLFDRSEDEDDGTEEDRFKIKPQFEGRAGQKLMELQSRFGADPRFQMDAKFLESDYDEQEQDMEPLQTAGEQELVEEKMKNLSILQSVLNVSIQPRDTKGKIFKDISTLHYDPSSETHAAFETKTDPPKKESKAARRKKRDEAKKLPEVSKDIYYDVTTDLKEAFGTVKEIQNEKKEVSWDQDDDDDDDDDDDENKDEAPEEAVPAFSFSSNQEPEPSSGFQFSFFGNDEITKTPTTDEYKVETIKGAKVPWQADPRFQDSSSEEEEDVEEEKEEKEEAALVTTTEQPAPTKKFFFFTDDDIRLKEGPSMFCRREKLEDQREAWEGKRKELREEYRKKHKDAKRQIKMTTKT</sequence>
<feature type="compositionally biased region" description="Acidic residues" evidence="10">
    <location>
        <begin position="749"/>
        <end position="760"/>
    </location>
</feature>
<feature type="coiled-coil region" evidence="9">
    <location>
        <begin position="1084"/>
        <end position="1122"/>
    </location>
</feature>
<feature type="compositionally biased region" description="Acidic residues" evidence="10">
    <location>
        <begin position="326"/>
        <end position="338"/>
    </location>
</feature>
<evidence type="ECO:0000256" key="10">
    <source>
        <dbReference type="SAM" id="MobiDB-lite"/>
    </source>
</evidence>
<evidence type="ECO:0000259" key="11">
    <source>
        <dbReference type="PROSITE" id="PS50102"/>
    </source>
</evidence>
<feature type="region of interest" description="Disordered" evidence="10">
    <location>
        <begin position="515"/>
        <end position="800"/>
    </location>
</feature>
<accession>W5UD03</accession>
<feature type="compositionally biased region" description="Basic and acidic residues" evidence="10">
    <location>
        <begin position="515"/>
        <end position="526"/>
    </location>
</feature>
<feature type="compositionally biased region" description="Acidic residues" evidence="10">
    <location>
        <begin position="950"/>
        <end position="971"/>
    </location>
</feature>
<dbReference type="PANTHER" id="PTHR48029:SF1">
    <property type="entry name" value="NUCLEOLAR PROTEIN 8"/>
    <property type="match status" value="1"/>
</dbReference>
<keyword evidence="9" id="KW-0175">Coiled coil</keyword>
<feature type="region of interest" description="Disordered" evidence="10">
    <location>
        <begin position="882"/>
        <end position="914"/>
    </location>
</feature>
<reference evidence="12" key="1">
    <citation type="journal article" date="2012" name="BMC Genomics">
        <title>Efficient assembly and annotation of the transcriptome of catfish by RNA-Seq analysis of a doubled haploid homozygote.</title>
        <authorList>
            <person name="Liu S."/>
            <person name="Zhang Y."/>
            <person name="Zhou Z."/>
            <person name="Waldbieser G."/>
            <person name="Sun F."/>
            <person name="Lu J."/>
            <person name="Zhang J."/>
            <person name="Jiang Y."/>
            <person name="Zhang H."/>
            <person name="Wang X."/>
            <person name="Rajendran K.V."/>
            <person name="Khoo L."/>
            <person name="Kucuktas H."/>
            <person name="Peatman E."/>
            <person name="Liu Z."/>
        </authorList>
    </citation>
    <scope>NUCLEOTIDE SEQUENCE</scope>
    <source>
        <tissue evidence="12">Mixed</tissue>
    </source>
</reference>
<evidence type="ECO:0000256" key="8">
    <source>
        <dbReference type="PROSITE-ProRule" id="PRU00176"/>
    </source>
</evidence>
<dbReference type="PROSITE" id="PS50102">
    <property type="entry name" value="RRM"/>
    <property type="match status" value="1"/>
</dbReference>
<dbReference type="GO" id="GO:0003723">
    <property type="term" value="F:RNA binding"/>
    <property type="evidence" value="ECO:0007669"/>
    <property type="project" value="UniProtKB-UniRule"/>
</dbReference>
<name>W5UD03_ICTPU</name>
<organism evidence="12">
    <name type="scientific">Ictalurus punctatus</name>
    <name type="common">Channel catfish</name>
    <name type="synonym">Silurus punctatus</name>
    <dbReference type="NCBI Taxonomy" id="7998"/>
    <lineage>
        <taxon>Eukaryota</taxon>
        <taxon>Metazoa</taxon>
        <taxon>Chordata</taxon>
        <taxon>Craniata</taxon>
        <taxon>Vertebrata</taxon>
        <taxon>Euteleostomi</taxon>
        <taxon>Actinopterygii</taxon>
        <taxon>Neopterygii</taxon>
        <taxon>Teleostei</taxon>
        <taxon>Ostariophysi</taxon>
        <taxon>Siluriformes</taxon>
        <taxon>Ictaluridae</taxon>
        <taxon>Ictalurus</taxon>
    </lineage>
</organism>
<feature type="compositionally biased region" description="Polar residues" evidence="10">
    <location>
        <begin position="978"/>
        <end position="992"/>
    </location>
</feature>
<evidence type="ECO:0000256" key="7">
    <source>
        <dbReference type="ARBA" id="ARBA00068539"/>
    </source>
</evidence>
<feature type="region of interest" description="Disordered" evidence="10">
    <location>
        <begin position="320"/>
        <end position="406"/>
    </location>
</feature>
<dbReference type="CDD" id="cd12226">
    <property type="entry name" value="RRM_NOL8"/>
    <property type="match status" value="1"/>
</dbReference>
<feature type="region of interest" description="Disordered" evidence="10">
    <location>
        <begin position="423"/>
        <end position="489"/>
    </location>
</feature>
<dbReference type="GO" id="GO:0005730">
    <property type="term" value="C:nucleolus"/>
    <property type="evidence" value="ECO:0007669"/>
    <property type="project" value="UniProtKB-SubCell"/>
</dbReference>
<dbReference type="Pfam" id="PF00076">
    <property type="entry name" value="RRM_1"/>
    <property type="match status" value="1"/>
</dbReference>
<feature type="compositionally biased region" description="Basic and acidic residues" evidence="10">
    <location>
        <begin position="883"/>
        <end position="914"/>
    </location>
</feature>
<feature type="domain" description="RRM" evidence="11">
    <location>
        <begin position="2"/>
        <end position="83"/>
    </location>
</feature>
<dbReference type="InterPro" id="IPR034138">
    <property type="entry name" value="NOP8_RRM"/>
</dbReference>
<dbReference type="AlphaFoldDB" id="W5UD03"/>
<comment type="function">
    <text evidence="5">Plays an essential role in the survival of diffuse-type gastric cancer cells. Acts as a nucleolar anchoring protein for DDX47. May be involved in regulation of gene expression at the post-transcriptional level or in ribosome biogenesis in cancer cells.</text>
</comment>
<feature type="region of interest" description="Disordered" evidence="10">
    <location>
        <begin position="937"/>
        <end position="1057"/>
    </location>
</feature>
<evidence type="ECO:0000313" key="12">
    <source>
        <dbReference type="EMBL" id="AHH39823.1"/>
    </source>
</evidence>
<dbReference type="InterPro" id="IPR012677">
    <property type="entry name" value="Nucleotide-bd_a/b_plait_sf"/>
</dbReference>
<feature type="compositionally biased region" description="Polar residues" evidence="10">
    <location>
        <begin position="354"/>
        <end position="363"/>
    </location>
</feature>
<evidence type="ECO:0000256" key="5">
    <source>
        <dbReference type="ARBA" id="ARBA00054821"/>
    </source>
</evidence>
<evidence type="ECO:0000256" key="4">
    <source>
        <dbReference type="ARBA" id="ARBA00023242"/>
    </source>
</evidence>
<comment type="subunit">
    <text evidence="6">Interacts with the GTP form of RRAGA, RRAGC and RRAGD. Interacts with NIP7. Interacts with DDX18; the interaction is RNA-dependent. Interacts with DDX47; the interaction is RNA-dependent.</text>
</comment>
<comment type="subcellular location">
    <subcellularLocation>
        <location evidence="1">Nucleus</location>
        <location evidence="1">Nucleolus</location>
    </subcellularLocation>
</comment>
<dbReference type="FunFam" id="3.30.70.330:FF:000346">
    <property type="entry name" value="Nucleolar protein 8"/>
    <property type="match status" value="1"/>
</dbReference>
<dbReference type="GO" id="GO:1902570">
    <property type="term" value="P:protein localization to nucleolus"/>
    <property type="evidence" value="ECO:0007669"/>
    <property type="project" value="TreeGrafter"/>
</dbReference>
<keyword evidence="2" id="KW-0597">Phosphoprotein</keyword>
<feature type="compositionally biased region" description="Basic and acidic residues" evidence="10">
    <location>
        <begin position="785"/>
        <end position="794"/>
    </location>
</feature>
<dbReference type="SMART" id="SM00360">
    <property type="entry name" value="RRM"/>
    <property type="match status" value="1"/>
</dbReference>